<name>A0A2M8ISW7_9RHOB</name>
<organism evidence="1 2">
    <name type="scientific">Pseudooceanicola lipolyticus</name>
    <dbReference type="NCBI Taxonomy" id="2029104"/>
    <lineage>
        <taxon>Bacteria</taxon>
        <taxon>Pseudomonadati</taxon>
        <taxon>Pseudomonadota</taxon>
        <taxon>Alphaproteobacteria</taxon>
        <taxon>Rhodobacterales</taxon>
        <taxon>Paracoccaceae</taxon>
        <taxon>Pseudooceanicola</taxon>
    </lineage>
</organism>
<feature type="non-terminal residue" evidence="1">
    <location>
        <position position="60"/>
    </location>
</feature>
<evidence type="ECO:0000313" key="2">
    <source>
        <dbReference type="Proteomes" id="UP000231553"/>
    </source>
</evidence>
<comment type="caution">
    <text evidence="1">The sequence shown here is derived from an EMBL/GenBank/DDBJ whole genome shotgun (WGS) entry which is preliminary data.</text>
</comment>
<reference evidence="1 2" key="1">
    <citation type="journal article" date="2018" name="Int. J. Syst. Evol. Microbiol.">
        <title>Pseudooceanicola lipolyticus sp. nov., a marine alphaproteobacterium, reclassification of Oceanicola flagellatus as Pseudooceanicola flagellatus comb. nov. and emended description of the genus Pseudooceanicola.</title>
        <authorList>
            <person name="Huang M.-M."/>
            <person name="Guo L.-L."/>
            <person name="Wu Y.-H."/>
            <person name="Lai Q.-L."/>
            <person name="Shao Z.-Z."/>
            <person name="Wang C.-S."/>
            <person name="Wu M."/>
            <person name="Xu X.-W."/>
        </authorList>
    </citation>
    <scope>NUCLEOTIDE SEQUENCE [LARGE SCALE GENOMIC DNA]</scope>
    <source>
        <strain evidence="1 2">157</strain>
    </source>
</reference>
<keyword evidence="1" id="KW-0808">Transferase</keyword>
<protein>
    <submittedName>
        <fullName evidence="1">Precorrin methylase</fullName>
    </submittedName>
</protein>
<dbReference type="EMBL" id="PGTB01000433">
    <property type="protein sequence ID" value="PJE26564.1"/>
    <property type="molecule type" value="Genomic_DNA"/>
</dbReference>
<accession>A0A2M8ISW7</accession>
<gene>
    <name evidence="1" type="ORF">CVM52_26430</name>
</gene>
<evidence type="ECO:0000313" key="1">
    <source>
        <dbReference type="EMBL" id="PJE26564.1"/>
    </source>
</evidence>
<keyword evidence="2" id="KW-1185">Reference proteome</keyword>
<proteinExistence type="predicted"/>
<dbReference type="Proteomes" id="UP000231553">
    <property type="component" value="Unassembled WGS sequence"/>
</dbReference>
<dbReference type="GO" id="GO:0008168">
    <property type="term" value="F:methyltransferase activity"/>
    <property type="evidence" value="ECO:0007669"/>
    <property type="project" value="UniProtKB-KW"/>
</dbReference>
<dbReference type="AlphaFoldDB" id="A0A2M8ISW7"/>
<sequence>MIVAGFGFRAAATGDSLRSALAKAGGGAEMIAAPADKCAAPAFRAFAQAEALSVIAVSPA</sequence>
<dbReference type="GO" id="GO:0032259">
    <property type="term" value="P:methylation"/>
    <property type="evidence" value="ECO:0007669"/>
    <property type="project" value="UniProtKB-KW"/>
</dbReference>
<keyword evidence="1" id="KW-0489">Methyltransferase</keyword>